<dbReference type="PROSITE" id="PS50112">
    <property type="entry name" value="PAS"/>
    <property type="match status" value="1"/>
</dbReference>
<dbReference type="SUPFAM" id="SSF52738">
    <property type="entry name" value="Methylesterase CheB, C-terminal domain"/>
    <property type="match status" value="1"/>
</dbReference>
<evidence type="ECO:0000313" key="11">
    <source>
        <dbReference type="EMBL" id="SHE80161.1"/>
    </source>
</evidence>
<dbReference type="SMART" id="SM00138">
    <property type="entry name" value="MeTrc"/>
    <property type="match status" value="1"/>
</dbReference>
<dbReference type="CDD" id="cd00130">
    <property type="entry name" value="PAS"/>
    <property type="match status" value="1"/>
</dbReference>
<dbReference type="PROSITE" id="PS50122">
    <property type="entry name" value="CHEB"/>
    <property type="match status" value="1"/>
</dbReference>
<name>A0A1M4WFT2_9BACT</name>
<dbReference type="NCBIfam" id="TIGR00229">
    <property type="entry name" value="sensory_box"/>
    <property type="match status" value="1"/>
</dbReference>
<keyword evidence="3" id="KW-0489">Methyltransferase</keyword>
<dbReference type="InterPro" id="IPR035909">
    <property type="entry name" value="CheB_C"/>
</dbReference>
<protein>
    <recommendedName>
        <fullName evidence="2">protein-glutamate O-methyltransferase</fullName>
        <ecNumber evidence="2">2.1.1.80</ecNumber>
    </recommendedName>
</protein>
<evidence type="ECO:0000259" key="10">
    <source>
        <dbReference type="PROSITE" id="PS50123"/>
    </source>
</evidence>
<dbReference type="GO" id="GO:0006935">
    <property type="term" value="P:chemotaxis"/>
    <property type="evidence" value="ECO:0007669"/>
    <property type="project" value="UniProtKB-UniRule"/>
</dbReference>
<dbReference type="InterPro" id="IPR000673">
    <property type="entry name" value="Sig_transdc_resp-reg_Me-estase"/>
</dbReference>
<comment type="catalytic activity">
    <reaction evidence="1">
        <text>L-glutamyl-[protein] + S-adenosyl-L-methionine = [protein]-L-glutamate 5-O-methyl ester + S-adenosyl-L-homocysteine</text>
        <dbReference type="Rhea" id="RHEA:24452"/>
        <dbReference type="Rhea" id="RHEA-COMP:10208"/>
        <dbReference type="Rhea" id="RHEA-COMP:10311"/>
        <dbReference type="ChEBI" id="CHEBI:29973"/>
        <dbReference type="ChEBI" id="CHEBI:57856"/>
        <dbReference type="ChEBI" id="CHEBI:59789"/>
        <dbReference type="ChEBI" id="CHEBI:82795"/>
        <dbReference type="EC" id="2.1.1.80"/>
    </reaction>
</comment>
<organism evidence="11 12">
    <name type="scientific">Cnuella takakiae</name>
    <dbReference type="NCBI Taxonomy" id="1302690"/>
    <lineage>
        <taxon>Bacteria</taxon>
        <taxon>Pseudomonadati</taxon>
        <taxon>Bacteroidota</taxon>
        <taxon>Chitinophagia</taxon>
        <taxon>Chitinophagales</taxon>
        <taxon>Chitinophagaceae</taxon>
        <taxon>Cnuella</taxon>
    </lineage>
</organism>
<sequence>MTNNNIQQDKPLLVAGIGGSAGAFEAVRELVSHLTSQNGIAYVYLQHQPADFDSQMVPLLAKKTKVPVLVAEEGMEVQPDVFYIVPPGKELTLKEGLFRLAKRASEGYDHMPINRLFSSVADAYKELAIGVVLSGADGDGAQGLKAIKAAGGLSFAQDASAQFQSMPQTAIAIDAVDLVLSPKEIAEELNSLGRQKDFYFSALQDPSGELLSNKDKDLIIILQMVQKATSVDFGQYKMSTIKRRIIRRILLHKLNTLQDYVQYMRAHPAETQQLFNDLLINVTHFFRDKETTEYLKNKLFPEIIAAKQHNEPIRIWVPACSSGQEVYSIAIILIEVLGEHHGTHPIQIFASDLSETAIHKARLGMYSTDEITGISPKRLQRFFTKVDGQFRINKSIRDLCVFATQNITLDPPFSRLDLVSCCNFLIYIDNNLQQKIMSTFHYALNNNGYLVLGKSETVGSSAYLFSQVDKKVKVFAKKKDTPAKALFPMSYLLPVGHRVQAITKQKTVAASRNDDQDLEKAVDTLLLKKFTPASVVINHDMDIVQFRGSTGIFLEPTPGKASLNLLKMARPGLAFELRNTVHKAIKSGEAVKKSDLELTYNDKVMRINVEVVPIKSELEESYFLVAFSESGLPPEVELSALKDHRVKQLETELSALREDMRSIVEEQEASVEELQSANEEIVSANEELQSINEELETSKEEVESSNEELITINQELQLRNEQLTESQDYAQAVFSTIREALLILDRNLRVKLANFQFYRMFQLREEHTEGRMLYELNSRQWDIPELRQLLEEKLPGNAYIHGLEITHNFAGIGEKTLVINARRIVQRIHSDQLTLLALEDITEHRRAQQIIADRELWFRNLADNAPVMIWVTDKDKKATFFNKAWLEFRSDTMEEALVKGWMDDVHPEDRPRLKKLFDDCFQEKLPFELKYRVLYHDTEYKLLHNKAKPNFSPEGQFLGYIGSCVVIQEINAA</sequence>
<feature type="coiled-coil region" evidence="7">
    <location>
        <begin position="646"/>
        <end position="726"/>
    </location>
</feature>
<dbReference type="InterPro" id="IPR013655">
    <property type="entry name" value="PAS_fold_3"/>
</dbReference>
<dbReference type="InterPro" id="IPR029063">
    <property type="entry name" value="SAM-dependent_MTases_sf"/>
</dbReference>
<dbReference type="PRINTS" id="PR00996">
    <property type="entry name" value="CHERMTFRASE"/>
</dbReference>
<evidence type="ECO:0000313" key="12">
    <source>
        <dbReference type="Proteomes" id="UP000184368"/>
    </source>
</evidence>
<reference evidence="11 12" key="1">
    <citation type="submission" date="2016-11" db="EMBL/GenBank/DDBJ databases">
        <authorList>
            <person name="Jaros S."/>
            <person name="Januszkiewicz K."/>
            <person name="Wedrychowicz H."/>
        </authorList>
    </citation>
    <scope>NUCLEOTIDE SEQUENCE [LARGE SCALE GENOMIC DNA]</scope>
    <source>
        <strain evidence="11 12">DSM 26897</strain>
    </source>
</reference>
<keyword evidence="7" id="KW-0175">Coiled coil</keyword>
<dbReference type="Pfam" id="PF01339">
    <property type="entry name" value="CheB_methylest"/>
    <property type="match status" value="1"/>
</dbReference>
<keyword evidence="6" id="KW-0378">Hydrolase</keyword>
<dbReference type="SUPFAM" id="SSF55785">
    <property type="entry name" value="PYP-like sensor domain (PAS domain)"/>
    <property type="match status" value="2"/>
</dbReference>
<evidence type="ECO:0000256" key="6">
    <source>
        <dbReference type="PROSITE-ProRule" id="PRU00050"/>
    </source>
</evidence>
<dbReference type="InterPro" id="IPR013656">
    <property type="entry name" value="PAS_4"/>
</dbReference>
<evidence type="ECO:0000256" key="5">
    <source>
        <dbReference type="ARBA" id="ARBA00022691"/>
    </source>
</evidence>
<dbReference type="PANTHER" id="PTHR24422">
    <property type="entry name" value="CHEMOTAXIS PROTEIN METHYLTRANSFERASE"/>
    <property type="match status" value="1"/>
</dbReference>
<dbReference type="GO" id="GO:0032259">
    <property type="term" value="P:methylation"/>
    <property type="evidence" value="ECO:0007669"/>
    <property type="project" value="UniProtKB-KW"/>
</dbReference>
<dbReference type="CDD" id="cd16434">
    <property type="entry name" value="CheB-CheR_fusion"/>
    <property type="match status" value="1"/>
</dbReference>
<dbReference type="EMBL" id="FQUO01000003">
    <property type="protein sequence ID" value="SHE80161.1"/>
    <property type="molecule type" value="Genomic_DNA"/>
</dbReference>
<dbReference type="Gene3D" id="1.10.155.10">
    <property type="entry name" value="Chemotaxis receptor methyltransferase CheR, N-terminal domain"/>
    <property type="match status" value="1"/>
</dbReference>
<feature type="domain" description="CheR-type methyltransferase" evidence="10">
    <location>
        <begin position="206"/>
        <end position="478"/>
    </location>
</feature>
<dbReference type="InterPro" id="IPR035965">
    <property type="entry name" value="PAS-like_dom_sf"/>
</dbReference>
<gene>
    <name evidence="11" type="ORF">SAMN05444008_10317</name>
</gene>
<dbReference type="Proteomes" id="UP000184368">
    <property type="component" value="Unassembled WGS sequence"/>
</dbReference>
<dbReference type="Gene3D" id="3.30.450.20">
    <property type="entry name" value="PAS domain"/>
    <property type="match status" value="2"/>
</dbReference>
<evidence type="ECO:0000256" key="4">
    <source>
        <dbReference type="ARBA" id="ARBA00022679"/>
    </source>
</evidence>
<dbReference type="SUPFAM" id="SSF53335">
    <property type="entry name" value="S-adenosyl-L-methionine-dependent methyltransferases"/>
    <property type="match status" value="1"/>
</dbReference>
<evidence type="ECO:0000256" key="3">
    <source>
        <dbReference type="ARBA" id="ARBA00022603"/>
    </source>
</evidence>
<keyword evidence="5" id="KW-0949">S-adenosyl-L-methionine</keyword>
<dbReference type="PANTHER" id="PTHR24422:SF27">
    <property type="entry name" value="PROTEIN-GLUTAMATE O-METHYLTRANSFERASE"/>
    <property type="match status" value="1"/>
</dbReference>
<dbReference type="GO" id="GO:0008983">
    <property type="term" value="F:protein-glutamate O-methyltransferase activity"/>
    <property type="evidence" value="ECO:0007669"/>
    <property type="project" value="UniProtKB-EC"/>
</dbReference>
<dbReference type="AlphaFoldDB" id="A0A1M4WFT2"/>
<keyword evidence="6" id="KW-0145">Chemotaxis</keyword>
<dbReference type="InterPro" id="IPR000014">
    <property type="entry name" value="PAS"/>
</dbReference>
<feature type="active site" evidence="6">
    <location>
        <position position="20"/>
    </location>
</feature>
<dbReference type="InterPro" id="IPR022641">
    <property type="entry name" value="CheR_N"/>
</dbReference>
<dbReference type="STRING" id="1302690.BUE76_07305"/>
<dbReference type="InterPro" id="IPR022642">
    <property type="entry name" value="CheR_C"/>
</dbReference>
<keyword evidence="4" id="KW-0808">Transferase</keyword>
<evidence type="ECO:0000256" key="1">
    <source>
        <dbReference type="ARBA" id="ARBA00001541"/>
    </source>
</evidence>
<keyword evidence="12" id="KW-1185">Reference proteome</keyword>
<accession>A0A1M4WFT2</accession>
<dbReference type="InterPro" id="IPR036804">
    <property type="entry name" value="CheR_N_sf"/>
</dbReference>
<dbReference type="GO" id="GO:0008984">
    <property type="term" value="F:protein-glutamate methylesterase activity"/>
    <property type="evidence" value="ECO:0007669"/>
    <property type="project" value="InterPro"/>
</dbReference>
<dbReference type="Pfam" id="PF08448">
    <property type="entry name" value="PAS_4"/>
    <property type="match status" value="1"/>
</dbReference>
<dbReference type="SMART" id="SM00091">
    <property type="entry name" value="PAS"/>
    <property type="match status" value="2"/>
</dbReference>
<dbReference type="GO" id="GO:0000156">
    <property type="term" value="F:phosphorelay response regulator activity"/>
    <property type="evidence" value="ECO:0007669"/>
    <property type="project" value="InterPro"/>
</dbReference>
<feature type="active site" evidence="6">
    <location>
        <position position="139"/>
    </location>
</feature>
<evidence type="ECO:0000259" key="9">
    <source>
        <dbReference type="PROSITE" id="PS50122"/>
    </source>
</evidence>
<dbReference type="GO" id="GO:0005737">
    <property type="term" value="C:cytoplasm"/>
    <property type="evidence" value="ECO:0007669"/>
    <property type="project" value="InterPro"/>
</dbReference>
<dbReference type="PROSITE" id="PS50123">
    <property type="entry name" value="CHER"/>
    <property type="match status" value="1"/>
</dbReference>
<dbReference type="InterPro" id="IPR050903">
    <property type="entry name" value="Bact_Chemotaxis_MeTrfase"/>
</dbReference>
<dbReference type="OrthoDB" id="9816309at2"/>
<dbReference type="EC" id="2.1.1.80" evidence="2"/>
<dbReference type="Gene3D" id="3.40.50.180">
    <property type="entry name" value="Methylesterase CheB, C-terminal domain"/>
    <property type="match status" value="1"/>
</dbReference>
<dbReference type="Pfam" id="PF01739">
    <property type="entry name" value="CheR"/>
    <property type="match status" value="1"/>
</dbReference>
<dbReference type="Pfam" id="PF03705">
    <property type="entry name" value="CheR_N"/>
    <property type="match status" value="1"/>
</dbReference>
<proteinExistence type="predicted"/>
<dbReference type="Gene3D" id="3.40.50.150">
    <property type="entry name" value="Vaccinia Virus protein VP39"/>
    <property type="match status" value="1"/>
</dbReference>
<evidence type="ECO:0000259" key="8">
    <source>
        <dbReference type="PROSITE" id="PS50112"/>
    </source>
</evidence>
<feature type="domain" description="CheB-type methylesterase" evidence="9">
    <location>
        <begin position="11"/>
        <end position="189"/>
    </location>
</feature>
<evidence type="ECO:0000256" key="2">
    <source>
        <dbReference type="ARBA" id="ARBA00012534"/>
    </source>
</evidence>
<dbReference type="Pfam" id="PF08447">
    <property type="entry name" value="PAS_3"/>
    <property type="match status" value="1"/>
</dbReference>
<dbReference type="SUPFAM" id="SSF47757">
    <property type="entry name" value="Chemotaxis receptor methyltransferase CheR, N-terminal domain"/>
    <property type="match status" value="1"/>
</dbReference>
<dbReference type="RefSeq" id="WP_073040401.1">
    <property type="nucleotide sequence ID" value="NZ_FQUO01000003.1"/>
</dbReference>
<dbReference type="InterPro" id="IPR000780">
    <property type="entry name" value="CheR_MeTrfase"/>
</dbReference>
<evidence type="ECO:0000256" key="7">
    <source>
        <dbReference type="SAM" id="Coils"/>
    </source>
</evidence>
<feature type="domain" description="PAS" evidence="8">
    <location>
        <begin position="854"/>
        <end position="924"/>
    </location>
</feature>
<feature type="active site" evidence="6">
    <location>
        <position position="47"/>
    </location>
</feature>